<dbReference type="SMART" id="SM00448">
    <property type="entry name" value="REC"/>
    <property type="match status" value="1"/>
</dbReference>
<keyword evidence="2" id="KW-0067">ATP-binding</keyword>
<dbReference type="Gene3D" id="3.40.50.300">
    <property type="entry name" value="P-loop containing nucleotide triphosphate hydrolases"/>
    <property type="match status" value="1"/>
</dbReference>
<dbReference type="InterPro" id="IPR002197">
    <property type="entry name" value="HTH_Fis"/>
</dbReference>
<dbReference type="InterPro" id="IPR027417">
    <property type="entry name" value="P-loop_NTPase"/>
</dbReference>
<dbReference type="eggNOG" id="COG2204">
    <property type="taxonomic scope" value="Bacteria"/>
</dbReference>
<evidence type="ECO:0000256" key="5">
    <source>
        <dbReference type="PROSITE-ProRule" id="PRU00169"/>
    </source>
</evidence>
<evidence type="ECO:0000256" key="3">
    <source>
        <dbReference type="ARBA" id="ARBA00023015"/>
    </source>
</evidence>
<feature type="modified residue" description="4-aspartylphosphate" evidence="5">
    <location>
        <position position="59"/>
    </location>
</feature>
<name>B9M499_GEODF</name>
<dbReference type="GO" id="GO:0000160">
    <property type="term" value="P:phosphorelay signal transduction system"/>
    <property type="evidence" value="ECO:0007669"/>
    <property type="project" value="InterPro"/>
</dbReference>
<evidence type="ECO:0000259" key="6">
    <source>
        <dbReference type="PROSITE" id="PS50045"/>
    </source>
</evidence>
<dbReference type="InterPro" id="IPR001789">
    <property type="entry name" value="Sig_transdc_resp-reg_receiver"/>
</dbReference>
<dbReference type="FunFam" id="3.40.50.300:FF:000006">
    <property type="entry name" value="DNA-binding transcriptional regulator NtrC"/>
    <property type="match status" value="1"/>
</dbReference>
<evidence type="ECO:0000256" key="4">
    <source>
        <dbReference type="ARBA" id="ARBA00023163"/>
    </source>
</evidence>
<dbReference type="Pfam" id="PF02954">
    <property type="entry name" value="HTH_8"/>
    <property type="match status" value="1"/>
</dbReference>
<protein>
    <submittedName>
        <fullName evidence="8">Sigma-54-dependent transcriptional response regulator</fullName>
    </submittedName>
</protein>
<dbReference type="PROSITE" id="PS50045">
    <property type="entry name" value="SIGMA54_INTERACT_4"/>
    <property type="match status" value="1"/>
</dbReference>
<evidence type="ECO:0000313" key="9">
    <source>
        <dbReference type="Proteomes" id="UP000007721"/>
    </source>
</evidence>
<dbReference type="Proteomes" id="UP000007721">
    <property type="component" value="Chromosome"/>
</dbReference>
<dbReference type="InterPro" id="IPR058031">
    <property type="entry name" value="AAA_lid_NorR"/>
</dbReference>
<dbReference type="Gene3D" id="3.40.50.2300">
    <property type="match status" value="1"/>
</dbReference>
<dbReference type="SUPFAM" id="SSF46689">
    <property type="entry name" value="Homeodomain-like"/>
    <property type="match status" value="1"/>
</dbReference>
<dbReference type="KEGG" id="geo:Geob_3211"/>
<dbReference type="PANTHER" id="PTHR32071">
    <property type="entry name" value="TRANSCRIPTIONAL REGULATORY PROTEIN"/>
    <property type="match status" value="1"/>
</dbReference>
<dbReference type="SMART" id="SM00382">
    <property type="entry name" value="AAA"/>
    <property type="match status" value="1"/>
</dbReference>
<dbReference type="EMBL" id="CP001390">
    <property type="protein sequence ID" value="ACM21554.1"/>
    <property type="molecule type" value="Genomic_DNA"/>
</dbReference>
<evidence type="ECO:0000313" key="8">
    <source>
        <dbReference type="EMBL" id="ACM21554.1"/>
    </source>
</evidence>
<dbReference type="SUPFAM" id="SSF52172">
    <property type="entry name" value="CheY-like"/>
    <property type="match status" value="1"/>
</dbReference>
<dbReference type="Gene3D" id="1.10.8.60">
    <property type="match status" value="1"/>
</dbReference>
<dbReference type="Gene3D" id="1.10.10.60">
    <property type="entry name" value="Homeodomain-like"/>
    <property type="match status" value="1"/>
</dbReference>
<dbReference type="PROSITE" id="PS50110">
    <property type="entry name" value="RESPONSE_REGULATORY"/>
    <property type="match status" value="1"/>
</dbReference>
<dbReference type="PROSITE" id="PS00675">
    <property type="entry name" value="SIGMA54_INTERACT_1"/>
    <property type="match status" value="1"/>
</dbReference>
<evidence type="ECO:0000259" key="7">
    <source>
        <dbReference type="PROSITE" id="PS50110"/>
    </source>
</evidence>
<dbReference type="PANTHER" id="PTHR32071:SF13">
    <property type="entry name" value="RESPONSE REGULATOR HSFA"/>
    <property type="match status" value="1"/>
</dbReference>
<dbReference type="InterPro" id="IPR011006">
    <property type="entry name" value="CheY-like_superfamily"/>
</dbReference>
<dbReference type="RefSeq" id="WP_012648282.1">
    <property type="nucleotide sequence ID" value="NC_011979.1"/>
</dbReference>
<dbReference type="InterPro" id="IPR009057">
    <property type="entry name" value="Homeodomain-like_sf"/>
</dbReference>
<feature type="domain" description="Sigma-54 factor interaction" evidence="6">
    <location>
        <begin position="154"/>
        <end position="382"/>
    </location>
</feature>
<dbReference type="GO" id="GO:0005524">
    <property type="term" value="F:ATP binding"/>
    <property type="evidence" value="ECO:0007669"/>
    <property type="project" value="UniProtKB-KW"/>
</dbReference>
<gene>
    <name evidence="8" type="ordered locus">Geob_3211</name>
</gene>
<keyword evidence="5" id="KW-0597">Phosphoprotein</keyword>
<evidence type="ECO:0000256" key="1">
    <source>
        <dbReference type="ARBA" id="ARBA00022741"/>
    </source>
</evidence>
<dbReference type="OrthoDB" id="9814761at2"/>
<dbReference type="GO" id="GO:0043565">
    <property type="term" value="F:sequence-specific DNA binding"/>
    <property type="evidence" value="ECO:0007669"/>
    <property type="project" value="InterPro"/>
</dbReference>
<dbReference type="Pfam" id="PF00072">
    <property type="entry name" value="Response_reg"/>
    <property type="match status" value="1"/>
</dbReference>
<keyword evidence="4" id="KW-0804">Transcription</keyword>
<dbReference type="InterPro" id="IPR002078">
    <property type="entry name" value="Sigma_54_int"/>
</dbReference>
<dbReference type="AlphaFoldDB" id="B9M499"/>
<dbReference type="STRING" id="316067.Geob_3211"/>
<reference evidence="8 9" key="1">
    <citation type="submission" date="2009-01" db="EMBL/GenBank/DDBJ databases">
        <title>Complete sequence of Geobacter sp. FRC-32.</title>
        <authorList>
            <consortium name="US DOE Joint Genome Institute"/>
            <person name="Lucas S."/>
            <person name="Copeland A."/>
            <person name="Lapidus A."/>
            <person name="Glavina del Rio T."/>
            <person name="Dalin E."/>
            <person name="Tice H."/>
            <person name="Bruce D."/>
            <person name="Goodwin L."/>
            <person name="Pitluck S."/>
            <person name="Saunders E."/>
            <person name="Brettin T."/>
            <person name="Detter J.C."/>
            <person name="Han C."/>
            <person name="Larimer F."/>
            <person name="Land M."/>
            <person name="Hauser L."/>
            <person name="Kyrpides N."/>
            <person name="Ovchinnikova G."/>
            <person name="Kostka J."/>
            <person name="Richardson P."/>
        </authorList>
    </citation>
    <scope>NUCLEOTIDE SEQUENCE [LARGE SCALE GENOMIC DNA]</scope>
    <source>
        <strain evidence="9">DSM 22248 / JCM 15807 / FRC-32</strain>
    </source>
</reference>
<dbReference type="PROSITE" id="PS00676">
    <property type="entry name" value="SIGMA54_INTERACT_2"/>
    <property type="match status" value="1"/>
</dbReference>
<dbReference type="GO" id="GO:0006355">
    <property type="term" value="P:regulation of DNA-templated transcription"/>
    <property type="evidence" value="ECO:0007669"/>
    <property type="project" value="InterPro"/>
</dbReference>
<dbReference type="SUPFAM" id="SSF52540">
    <property type="entry name" value="P-loop containing nucleoside triphosphate hydrolases"/>
    <property type="match status" value="1"/>
</dbReference>
<dbReference type="InterPro" id="IPR025662">
    <property type="entry name" value="Sigma_54_int_dom_ATP-bd_1"/>
</dbReference>
<evidence type="ECO:0000256" key="2">
    <source>
        <dbReference type="ARBA" id="ARBA00022840"/>
    </source>
</evidence>
<accession>B9M499</accession>
<dbReference type="Pfam" id="PF25601">
    <property type="entry name" value="AAA_lid_14"/>
    <property type="match status" value="1"/>
</dbReference>
<keyword evidence="1" id="KW-0547">Nucleotide-binding</keyword>
<dbReference type="PRINTS" id="PR01590">
    <property type="entry name" value="HTHFIS"/>
</dbReference>
<dbReference type="InterPro" id="IPR025943">
    <property type="entry name" value="Sigma_54_int_dom_ATP-bd_2"/>
</dbReference>
<feature type="domain" description="Response regulatory" evidence="7">
    <location>
        <begin position="9"/>
        <end position="124"/>
    </location>
</feature>
<dbReference type="InterPro" id="IPR003593">
    <property type="entry name" value="AAA+_ATPase"/>
</dbReference>
<keyword evidence="9" id="KW-1185">Reference proteome</keyword>
<dbReference type="Pfam" id="PF00158">
    <property type="entry name" value="Sigma54_activat"/>
    <property type="match status" value="1"/>
</dbReference>
<dbReference type="CDD" id="cd00009">
    <property type="entry name" value="AAA"/>
    <property type="match status" value="1"/>
</dbReference>
<organism evidence="8 9">
    <name type="scientific">Geotalea daltonii (strain DSM 22248 / JCM 15807 / FRC-32)</name>
    <name type="common">Geobacter daltonii</name>
    <dbReference type="NCBI Taxonomy" id="316067"/>
    <lineage>
        <taxon>Bacteria</taxon>
        <taxon>Pseudomonadati</taxon>
        <taxon>Thermodesulfobacteriota</taxon>
        <taxon>Desulfuromonadia</taxon>
        <taxon>Geobacterales</taxon>
        <taxon>Geobacteraceae</taxon>
        <taxon>Geotalea</taxon>
    </lineage>
</organism>
<proteinExistence type="predicted"/>
<dbReference type="CDD" id="cd00156">
    <property type="entry name" value="REC"/>
    <property type="match status" value="1"/>
</dbReference>
<sequence>MNNNVANQSVLIVDDDTAVLHELRLMLLSNGIRGIETISDSSEVVSRLEQNNYSVVLMDWIMPGLTGAELLPLLARRFPHVPVIVITAVSDLQTVVRCIKQGAFDYMTKPVDADRLLLTVEKAFHISELANQNKVLKGYLLGEPLAHPEHFSDLITRSEKMQSLFKLIETVAPSCHPVLIQGETGVGKELIARAIHRSSEFSGAFVPLNVAGLDDFMFSDTLFGHKKGAFTGANEPREGLIAKAQGGTLFLDEIGDMTMESQVKLLRLLQEREYYRLGSDVLIKSDARIIAASNHDFSALITQGKFRHDLYQRLCFHELHIPPLRDRSQDIIPLVEHYVAKAASSYEKPVPDISRELVVALQEYDYPGNVRELISKIYKGVAQSRREILTLEDFPELKQKGGSGKPEVKLAYAGIFCLQATFEQFPNFSDMERLLSDEALKITNGNKTAAAELLGISRPTLQKKLAAFGSP</sequence>
<dbReference type="HOGENOM" id="CLU_000445_0_6_7"/>
<keyword evidence="3" id="KW-0805">Transcription regulation</keyword>